<dbReference type="AlphaFoldDB" id="A0AAV7F4A4"/>
<name>A0AAV7F4A4_ARIFI</name>
<reference evidence="2 3" key="1">
    <citation type="submission" date="2021-07" db="EMBL/GenBank/DDBJ databases">
        <title>The Aristolochia fimbriata genome: insights into angiosperm evolution, floral development and chemical biosynthesis.</title>
        <authorList>
            <person name="Jiao Y."/>
        </authorList>
    </citation>
    <scope>NUCLEOTIDE SEQUENCE [LARGE SCALE GENOMIC DNA]</scope>
    <source>
        <strain evidence="2">IBCAS-2021</strain>
        <tissue evidence="2">Leaf</tissue>
    </source>
</reference>
<evidence type="ECO:0000313" key="2">
    <source>
        <dbReference type="EMBL" id="KAG9455155.1"/>
    </source>
</evidence>
<gene>
    <name evidence="2" type="ORF">H6P81_008059</name>
</gene>
<comment type="caution">
    <text evidence="2">The sequence shown here is derived from an EMBL/GenBank/DDBJ whole genome shotgun (WGS) entry which is preliminary data.</text>
</comment>
<evidence type="ECO:0000313" key="3">
    <source>
        <dbReference type="Proteomes" id="UP000825729"/>
    </source>
</evidence>
<organism evidence="2 3">
    <name type="scientific">Aristolochia fimbriata</name>
    <name type="common">White veined hardy Dutchman's pipe vine</name>
    <dbReference type="NCBI Taxonomy" id="158543"/>
    <lineage>
        <taxon>Eukaryota</taxon>
        <taxon>Viridiplantae</taxon>
        <taxon>Streptophyta</taxon>
        <taxon>Embryophyta</taxon>
        <taxon>Tracheophyta</taxon>
        <taxon>Spermatophyta</taxon>
        <taxon>Magnoliopsida</taxon>
        <taxon>Magnoliidae</taxon>
        <taxon>Piperales</taxon>
        <taxon>Aristolochiaceae</taxon>
        <taxon>Aristolochia</taxon>
    </lineage>
</organism>
<feature type="signal peptide" evidence="1">
    <location>
        <begin position="1"/>
        <end position="30"/>
    </location>
</feature>
<accession>A0AAV7F4A4</accession>
<dbReference type="PROSITE" id="PS51257">
    <property type="entry name" value="PROKAR_LIPOPROTEIN"/>
    <property type="match status" value="1"/>
</dbReference>
<keyword evidence="1" id="KW-0732">Signal</keyword>
<sequence>MQNQLLRRMTVTSALFLVLFIGFLVSSSQGCSSDQNGCKECILNQFKCDCPECQPVLRCLAGCLWEGIPRSKCVSTCDSHKGKPRLSDCKNCMRECKCSCVGGGKKGSV</sequence>
<dbReference type="Proteomes" id="UP000825729">
    <property type="component" value="Unassembled WGS sequence"/>
</dbReference>
<keyword evidence="3" id="KW-1185">Reference proteome</keyword>
<dbReference type="EMBL" id="JAINDJ010000003">
    <property type="protein sequence ID" value="KAG9455155.1"/>
    <property type="molecule type" value="Genomic_DNA"/>
</dbReference>
<evidence type="ECO:0000256" key="1">
    <source>
        <dbReference type="SAM" id="SignalP"/>
    </source>
</evidence>
<protein>
    <submittedName>
        <fullName evidence="2">Uncharacterized protein</fullName>
    </submittedName>
</protein>
<feature type="chain" id="PRO_5043820964" evidence="1">
    <location>
        <begin position="31"/>
        <end position="109"/>
    </location>
</feature>
<proteinExistence type="predicted"/>